<keyword evidence="3" id="KW-1185">Reference proteome</keyword>
<dbReference type="InterPro" id="IPR008948">
    <property type="entry name" value="L-Aspartase-like"/>
</dbReference>
<evidence type="ECO:0000313" key="3">
    <source>
        <dbReference type="Proteomes" id="UP001604277"/>
    </source>
</evidence>
<dbReference type="EMBL" id="JBFOLJ010000004">
    <property type="protein sequence ID" value="KAL2543666.1"/>
    <property type="molecule type" value="Genomic_DNA"/>
</dbReference>
<name>A0ABD1W2F7_9LAMI</name>
<reference evidence="3" key="1">
    <citation type="submission" date="2024-07" db="EMBL/GenBank/DDBJ databases">
        <title>Two chromosome-level genome assemblies of Korean endemic species Abeliophyllum distichum and Forsythia ovata (Oleaceae).</title>
        <authorList>
            <person name="Jang H."/>
        </authorList>
    </citation>
    <scope>NUCLEOTIDE SEQUENCE [LARGE SCALE GENOMIC DNA]</scope>
</reference>
<organism evidence="2 3">
    <name type="scientific">Forsythia ovata</name>
    <dbReference type="NCBI Taxonomy" id="205694"/>
    <lineage>
        <taxon>Eukaryota</taxon>
        <taxon>Viridiplantae</taxon>
        <taxon>Streptophyta</taxon>
        <taxon>Embryophyta</taxon>
        <taxon>Tracheophyta</taxon>
        <taxon>Spermatophyta</taxon>
        <taxon>Magnoliopsida</taxon>
        <taxon>eudicotyledons</taxon>
        <taxon>Gunneridae</taxon>
        <taxon>Pentapetalae</taxon>
        <taxon>asterids</taxon>
        <taxon>lamiids</taxon>
        <taxon>Lamiales</taxon>
        <taxon>Oleaceae</taxon>
        <taxon>Forsythieae</taxon>
        <taxon>Forsythia</taxon>
    </lineage>
</organism>
<dbReference type="GO" id="GO:0016829">
    <property type="term" value="F:lyase activity"/>
    <property type="evidence" value="ECO:0007669"/>
    <property type="project" value="UniProtKB-KW"/>
</dbReference>
<keyword evidence="2" id="KW-0456">Lyase</keyword>
<evidence type="ECO:0000259" key="1">
    <source>
        <dbReference type="Pfam" id="PF00206"/>
    </source>
</evidence>
<protein>
    <submittedName>
        <fullName evidence="2">Adenylosuccinate lyase</fullName>
    </submittedName>
</protein>
<accession>A0ABD1W2F7</accession>
<proteinExistence type="predicted"/>
<gene>
    <name evidence="2" type="ORF">Fot_12899</name>
</gene>
<feature type="domain" description="Fumarate lyase N-terminal" evidence="1">
    <location>
        <begin position="23"/>
        <end position="85"/>
    </location>
</feature>
<dbReference type="InterPro" id="IPR022761">
    <property type="entry name" value="Fumarate_lyase_N"/>
</dbReference>
<dbReference type="SUPFAM" id="SSF48557">
    <property type="entry name" value="L-aspartase-like"/>
    <property type="match status" value="1"/>
</dbReference>
<sequence>MDLGYNRIDACPNDCMLFWKENSQVLEFFHFAYTSKDITNLAHALMLKEVLNKVILPVMDKLITSISNMATANACIPMLSRTYGQMMFTCLSGSTSDGVYPAALCKLPFERLVPWPLPKINGLCP</sequence>
<dbReference type="PANTHER" id="PTHR43411:SF1">
    <property type="entry name" value="ADENYLOSUCCINATE LYASE"/>
    <property type="match status" value="1"/>
</dbReference>
<dbReference type="PANTHER" id="PTHR43411">
    <property type="entry name" value="ADENYLOSUCCINATE LYASE"/>
    <property type="match status" value="1"/>
</dbReference>
<dbReference type="Proteomes" id="UP001604277">
    <property type="component" value="Unassembled WGS sequence"/>
</dbReference>
<dbReference type="AlphaFoldDB" id="A0ABD1W2F7"/>
<dbReference type="Pfam" id="PF00206">
    <property type="entry name" value="Lyase_1"/>
    <property type="match status" value="1"/>
</dbReference>
<dbReference type="InterPro" id="IPR047136">
    <property type="entry name" value="PurB_bact"/>
</dbReference>
<dbReference type="Gene3D" id="1.20.200.10">
    <property type="entry name" value="Fumarase/aspartase (Central domain)"/>
    <property type="match status" value="1"/>
</dbReference>
<comment type="caution">
    <text evidence="2">The sequence shown here is derived from an EMBL/GenBank/DDBJ whole genome shotgun (WGS) entry which is preliminary data.</text>
</comment>
<evidence type="ECO:0000313" key="2">
    <source>
        <dbReference type="EMBL" id="KAL2543666.1"/>
    </source>
</evidence>